<dbReference type="Proteomes" id="UP000199245">
    <property type="component" value="Unassembled WGS sequence"/>
</dbReference>
<name>A0A1G7I8K1_9BRAD</name>
<dbReference type="PROSITE" id="PS51123">
    <property type="entry name" value="OMPA_2"/>
    <property type="match status" value="1"/>
</dbReference>
<dbReference type="PANTHER" id="PTHR30329:SF21">
    <property type="entry name" value="LIPOPROTEIN YIAD-RELATED"/>
    <property type="match status" value="1"/>
</dbReference>
<dbReference type="RefSeq" id="WP_092088658.1">
    <property type="nucleotide sequence ID" value="NZ_FMZW01000044.1"/>
</dbReference>
<sequence length="230" mass="24971">MMRLSRRGLRDPGLLALLGTLALLAMPIAPAPAQTAVTRDDVIAKLNHFETDAEIDVPALRQQVAERSKSRSKNEPPPSKRPPIAPDLTKLPTFNVDIAFDVDTPIVLPESYQTVGRIADALTHSSLLPYTFLIVGHIESTGRRENNVLLSQRRADAIRDILVNTFKITPKRLQSVGLGEEQLLDPAKPNAPVNNQVQIMLVAKLADSAPPAHLAPAAAAKKPAKPAKRH</sequence>
<feature type="compositionally biased region" description="Basic and acidic residues" evidence="5">
    <location>
        <begin position="64"/>
        <end position="74"/>
    </location>
</feature>
<evidence type="ECO:0000313" key="8">
    <source>
        <dbReference type="EMBL" id="SDF09030.1"/>
    </source>
</evidence>
<evidence type="ECO:0000259" key="7">
    <source>
        <dbReference type="PROSITE" id="PS51123"/>
    </source>
</evidence>
<feature type="signal peptide" evidence="6">
    <location>
        <begin position="1"/>
        <end position="31"/>
    </location>
</feature>
<dbReference type="InterPro" id="IPR036737">
    <property type="entry name" value="OmpA-like_sf"/>
</dbReference>
<evidence type="ECO:0000313" key="9">
    <source>
        <dbReference type="Proteomes" id="UP000199245"/>
    </source>
</evidence>
<feature type="chain" id="PRO_5011758341" evidence="6">
    <location>
        <begin position="32"/>
        <end position="230"/>
    </location>
</feature>
<dbReference type="PRINTS" id="PR01021">
    <property type="entry name" value="OMPADOMAIN"/>
</dbReference>
<dbReference type="CDD" id="cd07185">
    <property type="entry name" value="OmpA_C-like"/>
    <property type="match status" value="1"/>
</dbReference>
<comment type="subcellular location">
    <subcellularLocation>
        <location evidence="1">Cell outer membrane</location>
    </subcellularLocation>
</comment>
<dbReference type="InterPro" id="IPR050330">
    <property type="entry name" value="Bact_OuterMem_StrucFunc"/>
</dbReference>
<dbReference type="InterPro" id="IPR006665">
    <property type="entry name" value="OmpA-like"/>
</dbReference>
<dbReference type="SUPFAM" id="SSF103088">
    <property type="entry name" value="OmpA-like"/>
    <property type="match status" value="1"/>
</dbReference>
<feature type="domain" description="OmpA-like" evidence="7">
    <location>
        <begin position="87"/>
        <end position="207"/>
    </location>
</feature>
<evidence type="ECO:0000256" key="4">
    <source>
        <dbReference type="PROSITE-ProRule" id="PRU00473"/>
    </source>
</evidence>
<keyword evidence="6" id="KW-0732">Signal</keyword>
<gene>
    <name evidence="8" type="ORF">SAMN05216337_104438</name>
</gene>
<evidence type="ECO:0000256" key="6">
    <source>
        <dbReference type="SAM" id="SignalP"/>
    </source>
</evidence>
<keyword evidence="2 4" id="KW-0472">Membrane</keyword>
<organism evidence="8 9">
    <name type="scientific">Bradyrhizobium brasilense</name>
    <dbReference type="NCBI Taxonomy" id="1419277"/>
    <lineage>
        <taxon>Bacteria</taxon>
        <taxon>Pseudomonadati</taxon>
        <taxon>Pseudomonadota</taxon>
        <taxon>Alphaproteobacteria</taxon>
        <taxon>Hyphomicrobiales</taxon>
        <taxon>Nitrobacteraceae</taxon>
        <taxon>Bradyrhizobium</taxon>
    </lineage>
</organism>
<keyword evidence="3" id="KW-0998">Cell outer membrane</keyword>
<dbReference type="EMBL" id="FMZW01000044">
    <property type="protein sequence ID" value="SDF09030.1"/>
    <property type="molecule type" value="Genomic_DNA"/>
</dbReference>
<protein>
    <submittedName>
        <fullName evidence="8">Outer membrane protein OmpA</fullName>
    </submittedName>
</protein>
<dbReference type="PANTHER" id="PTHR30329">
    <property type="entry name" value="STATOR ELEMENT OF FLAGELLAR MOTOR COMPLEX"/>
    <property type="match status" value="1"/>
</dbReference>
<evidence type="ECO:0000256" key="3">
    <source>
        <dbReference type="ARBA" id="ARBA00023237"/>
    </source>
</evidence>
<proteinExistence type="predicted"/>
<dbReference type="Gene3D" id="3.30.1330.60">
    <property type="entry name" value="OmpA-like domain"/>
    <property type="match status" value="1"/>
</dbReference>
<reference evidence="8 9" key="1">
    <citation type="submission" date="2016-10" db="EMBL/GenBank/DDBJ databases">
        <authorList>
            <person name="de Groot N.N."/>
        </authorList>
    </citation>
    <scope>NUCLEOTIDE SEQUENCE [LARGE SCALE GENOMIC DNA]</scope>
    <source>
        <strain evidence="8 9">R5</strain>
    </source>
</reference>
<dbReference type="GO" id="GO:0009279">
    <property type="term" value="C:cell outer membrane"/>
    <property type="evidence" value="ECO:0007669"/>
    <property type="project" value="UniProtKB-SubCell"/>
</dbReference>
<evidence type="ECO:0000256" key="2">
    <source>
        <dbReference type="ARBA" id="ARBA00023136"/>
    </source>
</evidence>
<feature type="compositionally biased region" description="Pro residues" evidence="5">
    <location>
        <begin position="75"/>
        <end position="85"/>
    </location>
</feature>
<evidence type="ECO:0000256" key="5">
    <source>
        <dbReference type="SAM" id="MobiDB-lite"/>
    </source>
</evidence>
<feature type="region of interest" description="Disordered" evidence="5">
    <location>
        <begin position="63"/>
        <end position="88"/>
    </location>
</feature>
<dbReference type="AlphaFoldDB" id="A0A1G7I8K1"/>
<dbReference type="InterPro" id="IPR006664">
    <property type="entry name" value="OMP_bac"/>
</dbReference>
<dbReference type="Pfam" id="PF00691">
    <property type="entry name" value="OmpA"/>
    <property type="match status" value="1"/>
</dbReference>
<accession>A0A1G7I8K1</accession>
<evidence type="ECO:0000256" key="1">
    <source>
        <dbReference type="ARBA" id="ARBA00004442"/>
    </source>
</evidence>